<feature type="compositionally biased region" description="Low complexity" evidence="1">
    <location>
        <begin position="663"/>
        <end position="697"/>
    </location>
</feature>
<name>A0AAV5QFM3_9ASCO</name>
<dbReference type="Proteomes" id="UP001360560">
    <property type="component" value="Unassembled WGS sequence"/>
</dbReference>
<feature type="region of interest" description="Disordered" evidence="1">
    <location>
        <begin position="1052"/>
        <end position="1095"/>
    </location>
</feature>
<dbReference type="GeneID" id="90071513"/>
<proteinExistence type="predicted"/>
<keyword evidence="3" id="KW-1185">Reference proteome</keyword>
<dbReference type="AlphaFoldDB" id="A0AAV5QFM3"/>
<accession>A0AAV5QFM3</accession>
<feature type="compositionally biased region" description="Acidic residues" evidence="1">
    <location>
        <begin position="965"/>
        <end position="981"/>
    </location>
</feature>
<gene>
    <name evidence="2" type="ORF">DASC09_008590</name>
</gene>
<feature type="region of interest" description="Disordered" evidence="1">
    <location>
        <begin position="662"/>
        <end position="697"/>
    </location>
</feature>
<protein>
    <submittedName>
        <fullName evidence="2">Uncharacterized protein</fullName>
    </submittedName>
</protein>
<evidence type="ECO:0000256" key="1">
    <source>
        <dbReference type="SAM" id="MobiDB-lite"/>
    </source>
</evidence>
<feature type="compositionally biased region" description="Basic residues" evidence="1">
    <location>
        <begin position="1084"/>
        <end position="1095"/>
    </location>
</feature>
<evidence type="ECO:0000313" key="2">
    <source>
        <dbReference type="EMBL" id="GMM33534.1"/>
    </source>
</evidence>
<feature type="region of interest" description="Disordered" evidence="1">
    <location>
        <begin position="17"/>
        <end position="44"/>
    </location>
</feature>
<sequence>MSSLFQKRVSFNNLYNDVIDPEHPRHSPKFISNNQDSSQDKKDLNFGYSVSSSSNLTPNDLSKVFKFNEFNFINQNDRFYNDLQSQKNFNEQALRKQKLKNEKLPFISKDKSILKVSGSDSYTQSVTDNRDSLYLRSSNQKFNTNSHAHDSPTSFSNVSNRFKAEDQDQITLRNTQLNINLDPNILHDALASIENETAPSSKPQQSKRKRLTEMTDEEILLLDNQFKSSSLANSDFKNAVLNDLENSIELSKFKALANSLHSASHANEKSVTTKYSKEGVNITNIFDKSYPSKPVVTYKSFVLHSQHTIFDAVRDENANFTYCPKDIILKKLNKENKISSLGSCKLLDTTEDISNLDETLGSNKTVMVYISGRKHTWSSLEYLFNAGTPATSNNNLLKDGDDLVLFTVIPSDFESIEDIINTDNETIAKSSEKKDSGNSLTRYKSTSMLDDLNSYNLRKLKSNTGSKRLLPPPPKTSRSYSSVEFELKRITSNSSSPQVESPVFSSKMKKAPTNQRKKLICDKVSLIARKLMKTIENLAERNNVIIRITVEVCSDKPLDEDLDTFYRDAATERSDKAMKSEETTPSADFYDPVLSRPLSHFKKHRDTAKIDMKFVLTNIIEVYSPDMFVIGSKPDRYSDLATNRYQNSSNCETLNSLSENFASSYSGPSSRGSSRRQSVVDEPSSSRPLFSASPSSTSVSSVNVMIGADMALRKTLTNSKLSRVNTNSSVENLWRSGTNNSHTLPHSHGVKLSEFLVQRTNIPVLIVPTDSLKYFDESQKRTLGSQHEENWMTDWTQRFIDFDGHDDSESTEFDYSDDNDNLSLHNSKSTQTEISTAHGDVDKLGLMLESISQSISNTVTGKCQLNSATGNNFRCSETFFKDMLTAASDKSFNESLNFLQNSKHSNDKQLPLTTRTRRILKRKKYVDGSKVNTHDKAGSGYGGEYVGWRKQEKSKIGNDQKVLETESDSETDGESSEDDDLDKPYYPKYLMKSQMQEPPRIHFVNIGESPRIQVSKSVTNGSSTQGSFLAKANTNSSSLTYQDILRTTKNQVGTVPKENSLKVTHASKSYKGKFKSSSRDRSSKKPGFFKKLFKK</sequence>
<feature type="region of interest" description="Disordered" evidence="1">
    <location>
        <begin position="956"/>
        <end position="985"/>
    </location>
</feature>
<comment type="caution">
    <text evidence="2">The sequence shown here is derived from an EMBL/GenBank/DDBJ whole genome shotgun (WGS) entry which is preliminary data.</text>
</comment>
<reference evidence="2 3" key="1">
    <citation type="journal article" date="2023" name="Elife">
        <title>Identification of key yeast species and microbe-microbe interactions impacting larval growth of Drosophila in the wild.</title>
        <authorList>
            <person name="Mure A."/>
            <person name="Sugiura Y."/>
            <person name="Maeda R."/>
            <person name="Honda K."/>
            <person name="Sakurai N."/>
            <person name="Takahashi Y."/>
            <person name="Watada M."/>
            <person name="Katoh T."/>
            <person name="Gotoh A."/>
            <person name="Gotoh Y."/>
            <person name="Taniguchi I."/>
            <person name="Nakamura K."/>
            <person name="Hayashi T."/>
            <person name="Katayama T."/>
            <person name="Uemura T."/>
            <person name="Hattori Y."/>
        </authorList>
    </citation>
    <scope>NUCLEOTIDE SEQUENCE [LARGE SCALE GENOMIC DNA]</scope>
    <source>
        <strain evidence="2 3">SC-9</strain>
    </source>
</reference>
<organism evidence="2 3">
    <name type="scientific">Saccharomycopsis crataegensis</name>
    <dbReference type="NCBI Taxonomy" id="43959"/>
    <lineage>
        <taxon>Eukaryota</taxon>
        <taxon>Fungi</taxon>
        <taxon>Dikarya</taxon>
        <taxon>Ascomycota</taxon>
        <taxon>Saccharomycotina</taxon>
        <taxon>Saccharomycetes</taxon>
        <taxon>Saccharomycopsidaceae</taxon>
        <taxon>Saccharomycopsis</taxon>
    </lineage>
</organism>
<feature type="region of interest" description="Disordered" evidence="1">
    <location>
        <begin position="463"/>
        <end position="483"/>
    </location>
</feature>
<evidence type="ECO:0000313" key="3">
    <source>
        <dbReference type="Proteomes" id="UP001360560"/>
    </source>
</evidence>
<feature type="region of interest" description="Disordered" evidence="1">
    <location>
        <begin position="924"/>
        <end position="944"/>
    </location>
</feature>
<dbReference type="EMBL" id="BTFZ01000001">
    <property type="protein sequence ID" value="GMM33534.1"/>
    <property type="molecule type" value="Genomic_DNA"/>
</dbReference>
<dbReference type="RefSeq" id="XP_064850534.1">
    <property type="nucleotide sequence ID" value="XM_064994462.1"/>
</dbReference>